<protein>
    <recommendedName>
        <fullName evidence="5">Retrotransposon gag domain-containing protein</fullName>
    </recommendedName>
</protein>
<keyword evidence="2" id="KW-0472">Membrane</keyword>
<keyword evidence="2" id="KW-0812">Transmembrane</keyword>
<dbReference type="EMBL" id="JAEFBJ010000013">
    <property type="protein sequence ID" value="KAG7537773.1"/>
    <property type="molecule type" value="Genomic_DNA"/>
</dbReference>
<name>A0A8T1Y0P5_ARASU</name>
<feature type="transmembrane region" description="Helical" evidence="2">
    <location>
        <begin position="240"/>
        <end position="259"/>
    </location>
</feature>
<dbReference type="AlphaFoldDB" id="A0A8T1Y0P5"/>
<gene>
    <name evidence="3" type="ORF">ISN44_As13g016240</name>
</gene>
<accession>A0A8T1Y0P5</accession>
<evidence type="ECO:0000256" key="1">
    <source>
        <dbReference type="SAM" id="MobiDB-lite"/>
    </source>
</evidence>
<evidence type="ECO:0000313" key="4">
    <source>
        <dbReference type="Proteomes" id="UP000694251"/>
    </source>
</evidence>
<dbReference type="OrthoDB" id="1112292at2759"/>
<feature type="region of interest" description="Disordered" evidence="1">
    <location>
        <begin position="1"/>
        <end position="40"/>
    </location>
</feature>
<keyword evidence="2" id="KW-1133">Transmembrane helix</keyword>
<organism evidence="3 4">
    <name type="scientific">Arabidopsis suecica</name>
    <name type="common">Swedish thale-cress</name>
    <name type="synonym">Cardaminopsis suecica</name>
    <dbReference type="NCBI Taxonomy" id="45249"/>
    <lineage>
        <taxon>Eukaryota</taxon>
        <taxon>Viridiplantae</taxon>
        <taxon>Streptophyta</taxon>
        <taxon>Embryophyta</taxon>
        <taxon>Tracheophyta</taxon>
        <taxon>Spermatophyta</taxon>
        <taxon>Magnoliopsida</taxon>
        <taxon>eudicotyledons</taxon>
        <taxon>Gunneridae</taxon>
        <taxon>Pentapetalae</taxon>
        <taxon>rosids</taxon>
        <taxon>malvids</taxon>
        <taxon>Brassicales</taxon>
        <taxon>Brassicaceae</taxon>
        <taxon>Camelineae</taxon>
        <taxon>Arabidopsis</taxon>
    </lineage>
</organism>
<comment type="caution">
    <text evidence="3">The sequence shown here is derived from an EMBL/GenBank/DDBJ whole genome shotgun (WGS) entry which is preliminary data.</text>
</comment>
<evidence type="ECO:0008006" key="5">
    <source>
        <dbReference type="Google" id="ProtNLM"/>
    </source>
</evidence>
<reference evidence="3 4" key="1">
    <citation type="submission" date="2020-12" db="EMBL/GenBank/DDBJ databases">
        <title>Concerted genomic and epigenomic changes stabilize Arabidopsis allopolyploids.</title>
        <authorList>
            <person name="Chen Z."/>
        </authorList>
    </citation>
    <scope>NUCLEOTIDE SEQUENCE [LARGE SCALE GENOMIC DNA]</scope>
    <source>
        <strain evidence="3">As9502</strain>
        <tissue evidence="3">Leaf</tissue>
    </source>
</reference>
<sequence>MAPPAPTEEQTLTRTRTDPAVDNGCASSRPQARGLHECPPATRKGGWVKLPPLYCSTPPAVINIIVGSLGRPDSRQGLSKNKKPIIIIEHSELPEFHGGQSAEELLDWMVTVEETLELRCIPLERSVPMVAMRFRGTASAWWSQLKTFSKAYTYCDKDLVQYSVEEYYTEFFSLSTRADMHESDQQTVARFVGGLREGLQHHLKFLNPLTLAEAHQQALIVEAKKKGRIFRANVRDGVQIFTFGWCLATFTTIGVFTVLDLRR</sequence>
<dbReference type="Proteomes" id="UP000694251">
    <property type="component" value="Chromosome 13"/>
</dbReference>
<evidence type="ECO:0000313" key="3">
    <source>
        <dbReference type="EMBL" id="KAG7537773.1"/>
    </source>
</evidence>
<proteinExistence type="predicted"/>
<keyword evidence="4" id="KW-1185">Reference proteome</keyword>
<evidence type="ECO:0000256" key="2">
    <source>
        <dbReference type="SAM" id="Phobius"/>
    </source>
</evidence>